<evidence type="ECO:0000313" key="2">
    <source>
        <dbReference type="Proteomes" id="UP000242818"/>
    </source>
</evidence>
<dbReference type="Proteomes" id="UP000242818">
    <property type="component" value="Unassembled WGS sequence"/>
</dbReference>
<evidence type="ECO:0000313" key="1">
    <source>
        <dbReference type="EMBL" id="SCC49917.1"/>
    </source>
</evidence>
<organism evidence="1 2">
    <name type="scientific">Chitinophaga costaii</name>
    <dbReference type="NCBI Taxonomy" id="1335309"/>
    <lineage>
        <taxon>Bacteria</taxon>
        <taxon>Pseudomonadati</taxon>
        <taxon>Bacteroidota</taxon>
        <taxon>Chitinophagia</taxon>
        <taxon>Chitinophagales</taxon>
        <taxon>Chitinophagaceae</taxon>
        <taxon>Chitinophaga</taxon>
    </lineage>
</organism>
<accession>A0A1C4F1T1</accession>
<dbReference type="AlphaFoldDB" id="A0A1C4F1T1"/>
<gene>
    <name evidence="1" type="ORF">GA0116948_11146</name>
</gene>
<name>A0A1C4F1T1_9BACT</name>
<dbReference type="OrthoDB" id="660041at2"/>
<protein>
    <recommendedName>
        <fullName evidence="3">N-acetyltransferase domain-containing protein</fullName>
    </recommendedName>
</protein>
<dbReference type="STRING" id="1335309.GA0116948_11146"/>
<sequence>MLKVRVFRAIDHPEECMRYIDGHRRVLEAYGVTKVTSANVDWMYAPNSYISTVETDDEKVLAGCRVQLAGGDLPMPIETAISNLDPRIYDIIAELQAKGGTAELCGLWNSREVAGWGIGSIVMGQVGVALCEQLPITTMVAFCAQATFKNCQRLGFIIKNELGNNGTFYYPKEDLIATALIIPDPVELTSAHPLVRDKIFDLRTHPVQRMLEKGPKGEMELDYNIRISQQAVNA</sequence>
<proteinExistence type="predicted"/>
<dbReference type="EMBL" id="FMAR01000011">
    <property type="protein sequence ID" value="SCC49917.1"/>
    <property type="molecule type" value="Genomic_DNA"/>
</dbReference>
<dbReference type="SUPFAM" id="SSF55729">
    <property type="entry name" value="Acyl-CoA N-acyltransferases (Nat)"/>
    <property type="match status" value="1"/>
</dbReference>
<dbReference type="InterPro" id="IPR016181">
    <property type="entry name" value="Acyl_CoA_acyltransferase"/>
</dbReference>
<keyword evidence="2" id="KW-1185">Reference proteome</keyword>
<evidence type="ECO:0008006" key="3">
    <source>
        <dbReference type="Google" id="ProtNLM"/>
    </source>
</evidence>
<reference evidence="1 2" key="1">
    <citation type="submission" date="2016-08" db="EMBL/GenBank/DDBJ databases">
        <authorList>
            <person name="Seilhamer J.J."/>
        </authorList>
    </citation>
    <scope>NUCLEOTIDE SEQUENCE [LARGE SCALE GENOMIC DNA]</scope>
    <source>
        <strain evidence="1 2">A37T2</strain>
    </source>
</reference>
<dbReference type="RefSeq" id="WP_123891815.1">
    <property type="nucleotide sequence ID" value="NZ_FMAR01000011.1"/>
</dbReference>